<dbReference type="AlphaFoldDB" id="A0A218WWL1"/>
<dbReference type="EMBL" id="MTKT01002940">
    <property type="protein sequence ID" value="OWM76939.1"/>
    <property type="molecule type" value="Genomic_DNA"/>
</dbReference>
<gene>
    <name evidence="1" type="ORF">CDL15_Pgr011664</name>
</gene>
<organism evidence="1 2">
    <name type="scientific">Punica granatum</name>
    <name type="common">Pomegranate</name>
    <dbReference type="NCBI Taxonomy" id="22663"/>
    <lineage>
        <taxon>Eukaryota</taxon>
        <taxon>Viridiplantae</taxon>
        <taxon>Streptophyta</taxon>
        <taxon>Embryophyta</taxon>
        <taxon>Tracheophyta</taxon>
        <taxon>Spermatophyta</taxon>
        <taxon>Magnoliopsida</taxon>
        <taxon>eudicotyledons</taxon>
        <taxon>Gunneridae</taxon>
        <taxon>Pentapetalae</taxon>
        <taxon>rosids</taxon>
        <taxon>malvids</taxon>
        <taxon>Myrtales</taxon>
        <taxon>Lythraceae</taxon>
        <taxon>Punica</taxon>
    </lineage>
</organism>
<reference evidence="2" key="1">
    <citation type="journal article" date="2017" name="Plant J.">
        <title>The pomegranate (Punica granatum L.) genome and the genomics of punicalagin biosynthesis.</title>
        <authorList>
            <person name="Qin G."/>
            <person name="Xu C."/>
            <person name="Ming R."/>
            <person name="Tang H."/>
            <person name="Guyot R."/>
            <person name="Kramer E.M."/>
            <person name="Hu Y."/>
            <person name="Yi X."/>
            <person name="Qi Y."/>
            <person name="Xu X."/>
            <person name="Gao Z."/>
            <person name="Pan H."/>
            <person name="Jian J."/>
            <person name="Tian Y."/>
            <person name="Yue Z."/>
            <person name="Xu Y."/>
        </authorList>
    </citation>
    <scope>NUCLEOTIDE SEQUENCE [LARGE SCALE GENOMIC DNA]</scope>
    <source>
        <strain evidence="2">cv. Dabenzi</strain>
    </source>
</reference>
<proteinExistence type="predicted"/>
<name>A0A218WWL1_PUNGR</name>
<sequence>MILDMPNVYQHKGNVRMIPVCAGSAGCAKHEAQEARDDPIVAQEAQDDPMVVQEARDDPIFASKCGCKAAVLRLGLTLENATHLVAWESENREWFTRRVTHLGAAPLNLKGMSSPFAITAPKGVVSAAPPFVGVCCFFWIGGAGALVDVGIALFRLLLRFVLCPMSLFETPQLCTAEAALVCFASWRLVACELPLSFRKRKCQIAPCGIGNQGCLGANVERGCPGLHLLKWLVVDAWCDVSDHLLLFFAIRASWMVHAAEVTRCSRKTVASMLSDSLDCSRLQLHRGYLIVGHLPRQSIRNGSETSSRGCVN</sequence>
<dbReference type="Proteomes" id="UP000197138">
    <property type="component" value="Unassembled WGS sequence"/>
</dbReference>
<accession>A0A218WWL1</accession>
<protein>
    <submittedName>
        <fullName evidence="1">Uncharacterized protein</fullName>
    </submittedName>
</protein>
<comment type="caution">
    <text evidence="1">The sequence shown here is derived from an EMBL/GenBank/DDBJ whole genome shotgun (WGS) entry which is preliminary data.</text>
</comment>
<evidence type="ECO:0000313" key="2">
    <source>
        <dbReference type="Proteomes" id="UP000197138"/>
    </source>
</evidence>
<evidence type="ECO:0000313" key="1">
    <source>
        <dbReference type="EMBL" id="OWM76939.1"/>
    </source>
</evidence>